<reference evidence="6" key="1">
    <citation type="submission" date="2017-02" db="EMBL/GenBank/DDBJ databases">
        <authorList>
            <person name="Varghese N."/>
            <person name="Submissions S."/>
        </authorList>
    </citation>
    <scope>NUCLEOTIDE SEQUENCE [LARGE SCALE GENOMIC DNA]</scope>
    <source>
        <strain evidence="6">ATCC 27094</strain>
    </source>
</reference>
<dbReference type="EMBL" id="FUWJ01000007">
    <property type="protein sequence ID" value="SKA25016.1"/>
    <property type="molecule type" value="Genomic_DNA"/>
</dbReference>
<dbReference type="GO" id="GO:0003677">
    <property type="term" value="F:DNA binding"/>
    <property type="evidence" value="ECO:0007669"/>
    <property type="project" value="UniProtKB-KW"/>
</dbReference>
<organism evidence="5 6">
    <name type="scientific">Enhydrobacter aerosaccus</name>
    <dbReference type="NCBI Taxonomy" id="225324"/>
    <lineage>
        <taxon>Bacteria</taxon>
        <taxon>Pseudomonadati</taxon>
        <taxon>Pseudomonadota</taxon>
        <taxon>Alphaproteobacteria</taxon>
        <taxon>Hyphomicrobiales</taxon>
        <taxon>Enhydrobacter</taxon>
    </lineage>
</organism>
<evidence type="ECO:0000313" key="6">
    <source>
        <dbReference type="Proteomes" id="UP000190092"/>
    </source>
</evidence>
<keyword evidence="2" id="KW-0238">DNA-binding</keyword>
<dbReference type="Proteomes" id="UP000190092">
    <property type="component" value="Unassembled WGS sequence"/>
</dbReference>
<gene>
    <name evidence="5" type="ORF">SAMN02745126_04482</name>
</gene>
<dbReference type="InterPro" id="IPR036390">
    <property type="entry name" value="WH_DNA-bd_sf"/>
</dbReference>
<evidence type="ECO:0000259" key="4">
    <source>
        <dbReference type="PROSITE" id="PS51118"/>
    </source>
</evidence>
<dbReference type="Gene3D" id="1.10.10.10">
    <property type="entry name" value="Winged helix-like DNA-binding domain superfamily/Winged helix DNA-binding domain"/>
    <property type="match status" value="1"/>
</dbReference>
<dbReference type="RefSeq" id="WP_139374020.1">
    <property type="nucleotide sequence ID" value="NZ_FUWJ01000007.1"/>
</dbReference>
<dbReference type="OrthoDB" id="9782219at2"/>
<evidence type="ECO:0000313" key="5">
    <source>
        <dbReference type="EMBL" id="SKA25016.1"/>
    </source>
</evidence>
<keyword evidence="3" id="KW-0804">Transcription</keyword>
<dbReference type="Pfam" id="PF01638">
    <property type="entry name" value="HxlR"/>
    <property type="match status" value="1"/>
</dbReference>
<dbReference type="InterPro" id="IPR002577">
    <property type="entry name" value="HTH_HxlR"/>
</dbReference>
<evidence type="ECO:0000256" key="1">
    <source>
        <dbReference type="ARBA" id="ARBA00023015"/>
    </source>
</evidence>
<evidence type="ECO:0000256" key="2">
    <source>
        <dbReference type="ARBA" id="ARBA00023125"/>
    </source>
</evidence>
<keyword evidence="6" id="KW-1185">Reference proteome</keyword>
<dbReference type="STRING" id="225324.SAMN02745126_04482"/>
<protein>
    <submittedName>
        <fullName evidence="5">Transcriptional regulator, HxlR family</fullName>
    </submittedName>
</protein>
<name>A0A1T4SA92_9HYPH</name>
<proteinExistence type="predicted"/>
<accession>A0A1T4SA92</accession>
<dbReference type="PANTHER" id="PTHR33204">
    <property type="entry name" value="TRANSCRIPTIONAL REGULATOR, MARR FAMILY"/>
    <property type="match status" value="1"/>
</dbReference>
<dbReference type="AlphaFoldDB" id="A0A1T4SA92"/>
<feature type="domain" description="HTH hxlR-type" evidence="4">
    <location>
        <begin position="10"/>
        <end position="108"/>
    </location>
</feature>
<dbReference type="InterPro" id="IPR036388">
    <property type="entry name" value="WH-like_DNA-bd_sf"/>
</dbReference>
<dbReference type="PROSITE" id="PS51118">
    <property type="entry name" value="HTH_HXLR"/>
    <property type="match status" value="1"/>
</dbReference>
<dbReference type="SUPFAM" id="SSF46785">
    <property type="entry name" value="Winged helix' DNA-binding domain"/>
    <property type="match status" value="1"/>
</dbReference>
<keyword evidence="1" id="KW-0805">Transcription regulation</keyword>
<evidence type="ECO:0000256" key="3">
    <source>
        <dbReference type="ARBA" id="ARBA00023163"/>
    </source>
</evidence>
<dbReference type="PANTHER" id="PTHR33204:SF18">
    <property type="entry name" value="TRANSCRIPTIONAL REGULATORY PROTEIN"/>
    <property type="match status" value="1"/>
</dbReference>
<sequence length="233" mass="25451">MTQTHYPQFCALARAAEIVGERWTLLIVRELLLGPKRFGDLVERLSGVSPTVLTGRLNALIGSGVVRRATLPAPFNAQTYELTPVGLTLKPAIRELIRWGGHFLFPQRPDDTFEPDWVLLALEAIARQTPTPARTIALRVTQGSKSASFLVQGGPHGTTLARGDGAASATIETHFDTLLLILSTQLPLEQAVSKRLARVEGSLHAVRALPSMFELTARSSVKKKDTRRRSSLS</sequence>